<dbReference type="AlphaFoldDB" id="A0AAP0DY97"/>
<evidence type="ECO:0000313" key="2">
    <source>
        <dbReference type="EMBL" id="KAK9081665.1"/>
    </source>
</evidence>
<organism evidence="2 3">
    <name type="scientific">Stephania yunnanensis</name>
    <dbReference type="NCBI Taxonomy" id="152371"/>
    <lineage>
        <taxon>Eukaryota</taxon>
        <taxon>Viridiplantae</taxon>
        <taxon>Streptophyta</taxon>
        <taxon>Embryophyta</taxon>
        <taxon>Tracheophyta</taxon>
        <taxon>Spermatophyta</taxon>
        <taxon>Magnoliopsida</taxon>
        <taxon>Ranunculales</taxon>
        <taxon>Menispermaceae</taxon>
        <taxon>Menispermoideae</taxon>
        <taxon>Cissampelideae</taxon>
        <taxon>Stephania</taxon>
    </lineage>
</organism>
<name>A0AAP0DY97_9MAGN</name>
<feature type="region of interest" description="Disordered" evidence="1">
    <location>
        <begin position="1"/>
        <end position="56"/>
    </location>
</feature>
<protein>
    <submittedName>
        <fullName evidence="2">Uncharacterized protein</fullName>
    </submittedName>
</protein>
<evidence type="ECO:0000256" key="1">
    <source>
        <dbReference type="SAM" id="MobiDB-lite"/>
    </source>
</evidence>
<reference evidence="2 3" key="1">
    <citation type="submission" date="2024-01" db="EMBL/GenBank/DDBJ databases">
        <title>Genome assemblies of Stephania.</title>
        <authorList>
            <person name="Yang L."/>
        </authorList>
    </citation>
    <scope>NUCLEOTIDE SEQUENCE [LARGE SCALE GENOMIC DNA]</scope>
    <source>
        <strain evidence="2">YNDBR</strain>
        <tissue evidence="2">Leaf</tissue>
    </source>
</reference>
<keyword evidence="3" id="KW-1185">Reference proteome</keyword>
<feature type="compositionally biased region" description="Basic and acidic residues" evidence="1">
    <location>
        <begin position="1"/>
        <end position="20"/>
    </location>
</feature>
<dbReference type="EMBL" id="JBBNAF010000050">
    <property type="protein sequence ID" value="KAK9081665.1"/>
    <property type="molecule type" value="Genomic_DNA"/>
</dbReference>
<dbReference type="Proteomes" id="UP001420932">
    <property type="component" value="Unassembled WGS sequence"/>
</dbReference>
<comment type="caution">
    <text evidence="2">The sequence shown here is derived from an EMBL/GenBank/DDBJ whole genome shotgun (WGS) entry which is preliminary data.</text>
</comment>
<proteinExistence type="predicted"/>
<gene>
    <name evidence="2" type="ORF">Syun_031679</name>
</gene>
<sequence length="56" mass="6026">MKKGKPEEERDENGKEEERGSGAVDGSATPASSCIGEAARRGHVEDDGPAVMRQRR</sequence>
<evidence type="ECO:0000313" key="3">
    <source>
        <dbReference type="Proteomes" id="UP001420932"/>
    </source>
</evidence>
<accession>A0AAP0DY97</accession>